<dbReference type="EMBL" id="AYYY01000005">
    <property type="protein sequence ID" value="KRM62572.1"/>
    <property type="molecule type" value="Genomic_DNA"/>
</dbReference>
<dbReference type="Pfam" id="PF07143">
    <property type="entry name" value="CrtC"/>
    <property type="match status" value="1"/>
</dbReference>
<sequence>MSNNQVKYQIKPGSVNGIPTYINHESDFGAHLGFNTESQFIAANLKANDGREFGIMLHMGFINPKKVPLMKKAPYPLMGNIVSMIDFTNNEYIAKETAFTRPSQFSYEFSDLNLKSPISYLRREGNKFFAGTDLPDNRGHIDLEMQLAGPIMFNCATGAFPFLNDEVLAYQFSVPTLTSTGTLTLDGKKYQVSGDVWLDRQWGDLSKDALANHHQWQWMNLNLSNGYRISVWDVTVNNGKENAWATIISPDGVHTVVDVVPFNEDADKFFTSTETGQVYPTKWTIRMPSIDSEFNVEVRGTQKQEIVSKVKQDKYEGSCTFDGTFKGEHVTGFNYVELVGNFQPELN</sequence>
<dbReference type="RefSeq" id="WP_057777257.1">
    <property type="nucleotide sequence ID" value="NZ_AYYY01000005.1"/>
</dbReference>
<evidence type="ECO:0000313" key="3">
    <source>
        <dbReference type="Proteomes" id="UP000051733"/>
    </source>
</evidence>
<keyword evidence="3" id="KW-1185">Reference proteome</keyword>
<feature type="domain" description="AttH" evidence="1">
    <location>
        <begin position="37"/>
        <end position="204"/>
    </location>
</feature>
<dbReference type="InterPro" id="IPR010791">
    <property type="entry name" value="AttH_dom"/>
</dbReference>
<dbReference type="Pfam" id="PF17186">
    <property type="entry name" value="Lipocalin_9"/>
    <property type="match status" value="1"/>
</dbReference>
<proteinExistence type="predicted"/>
<name>A0A0R2AI79_9LACO</name>
<evidence type="ECO:0000313" key="2">
    <source>
        <dbReference type="EMBL" id="KRM62572.1"/>
    </source>
</evidence>
<dbReference type="PANTHER" id="PTHR38591">
    <property type="entry name" value="HYDROLASE"/>
    <property type="match status" value="1"/>
</dbReference>
<dbReference type="PATRIC" id="fig|1423813.3.peg.2188"/>
<dbReference type="Proteomes" id="UP000051733">
    <property type="component" value="Unassembled WGS sequence"/>
</dbReference>
<dbReference type="SUPFAM" id="SSF159245">
    <property type="entry name" value="AttH-like"/>
    <property type="match status" value="1"/>
</dbReference>
<comment type="caution">
    <text evidence="2">The sequence shown here is derived from an EMBL/GenBank/DDBJ whole genome shotgun (WGS) entry which is preliminary data.</text>
</comment>
<accession>A0A0R2AI79</accession>
<dbReference type="PANTHER" id="PTHR38591:SF1">
    <property type="entry name" value="BLL1000 PROTEIN"/>
    <property type="match status" value="1"/>
</dbReference>
<gene>
    <name evidence="2" type="ORF">FC26_GL002149</name>
</gene>
<dbReference type="Gene3D" id="2.40.370.10">
    <property type="entry name" value="AttH-like domain"/>
    <property type="match status" value="2"/>
</dbReference>
<evidence type="ECO:0000259" key="1">
    <source>
        <dbReference type="Pfam" id="PF07143"/>
    </source>
</evidence>
<dbReference type="OrthoDB" id="2295175at2"/>
<dbReference type="STRING" id="1423813.FC26_GL002149"/>
<protein>
    <recommendedName>
        <fullName evidence="1">AttH domain-containing protein</fullName>
    </recommendedName>
</protein>
<reference evidence="2 3" key="1">
    <citation type="journal article" date="2015" name="Genome Announc.">
        <title>Expanding the biotechnology potential of lactobacilli through comparative genomics of 213 strains and associated genera.</title>
        <authorList>
            <person name="Sun Z."/>
            <person name="Harris H.M."/>
            <person name="McCann A."/>
            <person name="Guo C."/>
            <person name="Argimon S."/>
            <person name="Zhang W."/>
            <person name="Yang X."/>
            <person name="Jeffery I.B."/>
            <person name="Cooney J.C."/>
            <person name="Kagawa T.F."/>
            <person name="Liu W."/>
            <person name="Song Y."/>
            <person name="Salvetti E."/>
            <person name="Wrobel A."/>
            <person name="Rasinkangas P."/>
            <person name="Parkhill J."/>
            <person name="Rea M.C."/>
            <person name="O'Sullivan O."/>
            <person name="Ritari J."/>
            <person name="Douillard F.P."/>
            <person name="Paul Ross R."/>
            <person name="Yang R."/>
            <person name="Briner A.E."/>
            <person name="Felis G.E."/>
            <person name="de Vos W.M."/>
            <person name="Barrangou R."/>
            <person name="Klaenhammer T.R."/>
            <person name="Caufield P.W."/>
            <person name="Cui Y."/>
            <person name="Zhang H."/>
            <person name="O'Toole P.W."/>
        </authorList>
    </citation>
    <scope>NUCLEOTIDE SEQUENCE [LARGE SCALE GENOMIC DNA]</scope>
    <source>
        <strain evidence="2 3">DSM 20634</strain>
    </source>
</reference>
<organism evidence="2 3">
    <name type="scientific">Paucilactobacillus vaccinostercus DSM 20634</name>
    <dbReference type="NCBI Taxonomy" id="1423813"/>
    <lineage>
        <taxon>Bacteria</taxon>
        <taxon>Bacillati</taxon>
        <taxon>Bacillota</taxon>
        <taxon>Bacilli</taxon>
        <taxon>Lactobacillales</taxon>
        <taxon>Lactobacillaceae</taxon>
        <taxon>Paucilactobacillus</taxon>
    </lineage>
</organism>
<dbReference type="AlphaFoldDB" id="A0A0R2AI79"/>
<dbReference type="InterPro" id="IPR023374">
    <property type="entry name" value="AttH-like_dom_sf"/>
</dbReference>